<gene>
    <name evidence="2" type="ORF">CFOL_v3_23851</name>
</gene>
<dbReference type="EMBL" id="BDDD01002169">
    <property type="protein sequence ID" value="GAV80390.1"/>
    <property type="molecule type" value="Genomic_DNA"/>
</dbReference>
<proteinExistence type="predicted"/>
<dbReference type="Proteomes" id="UP000187406">
    <property type="component" value="Unassembled WGS sequence"/>
</dbReference>
<sequence length="263" mass="30323">MYGESVHALYGHRVIYDAGLGTSALVKQVILEGRWHWPQNSCQVIEIQSRVQDIRISSSSDCIFWDSPGQTFSTHKAWNGIRCPSSEVPWYSLVWHPLRIPKHSFCFWLALRGAHKTRDKLRVAGSILSAACVFNCGEEETLEHLFFSCPFSHSVWTTVLAMCNIVRPTLPWTEEIDWMTHHSLGQGFPASVRKLAFVVMVYNLWTERNRRCFHNLFLPGPEVIKKIRQEVAWTALSSRKMQLSERHHSLCTNWGVSWQGLSR</sequence>
<evidence type="ECO:0000313" key="3">
    <source>
        <dbReference type="Proteomes" id="UP000187406"/>
    </source>
</evidence>
<keyword evidence="3" id="KW-1185">Reference proteome</keyword>
<name>A0A1Q3CJF6_CEPFO</name>
<dbReference type="InParanoid" id="A0A1Q3CJF6"/>
<evidence type="ECO:0000313" key="2">
    <source>
        <dbReference type="EMBL" id="GAV80390.1"/>
    </source>
</evidence>
<dbReference type="Pfam" id="PF13966">
    <property type="entry name" value="zf-RVT"/>
    <property type="match status" value="1"/>
</dbReference>
<feature type="domain" description="Reverse transcriptase zinc-binding" evidence="1">
    <location>
        <begin position="72"/>
        <end position="156"/>
    </location>
</feature>
<dbReference type="InterPro" id="IPR026960">
    <property type="entry name" value="RVT-Znf"/>
</dbReference>
<evidence type="ECO:0000259" key="1">
    <source>
        <dbReference type="Pfam" id="PF13966"/>
    </source>
</evidence>
<dbReference type="OrthoDB" id="1622315at2759"/>
<dbReference type="PANTHER" id="PTHR33116">
    <property type="entry name" value="REVERSE TRANSCRIPTASE ZINC-BINDING DOMAIN-CONTAINING PROTEIN-RELATED-RELATED"/>
    <property type="match status" value="1"/>
</dbReference>
<accession>A0A1Q3CJF6</accession>
<dbReference type="AlphaFoldDB" id="A0A1Q3CJF6"/>
<organism evidence="2 3">
    <name type="scientific">Cephalotus follicularis</name>
    <name type="common">Albany pitcher plant</name>
    <dbReference type="NCBI Taxonomy" id="3775"/>
    <lineage>
        <taxon>Eukaryota</taxon>
        <taxon>Viridiplantae</taxon>
        <taxon>Streptophyta</taxon>
        <taxon>Embryophyta</taxon>
        <taxon>Tracheophyta</taxon>
        <taxon>Spermatophyta</taxon>
        <taxon>Magnoliopsida</taxon>
        <taxon>eudicotyledons</taxon>
        <taxon>Gunneridae</taxon>
        <taxon>Pentapetalae</taxon>
        <taxon>rosids</taxon>
        <taxon>fabids</taxon>
        <taxon>Oxalidales</taxon>
        <taxon>Cephalotaceae</taxon>
        <taxon>Cephalotus</taxon>
    </lineage>
</organism>
<reference evidence="3" key="1">
    <citation type="submission" date="2016-04" db="EMBL/GenBank/DDBJ databases">
        <title>Cephalotus genome sequencing.</title>
        <authorList>
            <person name="Fukushima K."/>
            <person name="Hasebe M."/>
            <person name="Fang X."/>
        </authorList>
    </citation>
    <scope>NUCLEOTIDE SEQUENCE [LARGE SCALE GENOMIC DNA]</scope>
    <source>
        <strain evidence="3">cv. St1</strain>
    </source>
</reference>
<protein>
    <submittedName>
        <fullName evidence="2">Zf-RVT domain-containing protein</fullName>
    </submittedName>
</protein>
<comment type="caution">
    <text evidence="2">The sequence shown here is derived from an EMBL/GenBank/DDBJ whole genome shotgun (WGS) entry which is preliminary data.</text>
</comment>
<dbReference type="PANTHER" id="PTHR33116:SF84">
    <property type="entry name" value="RNA-DIRECTED DNA POLYMERASE"/>
    <property type="match status" value="1"/>
</dbReference>